<gene>
    <name evidence="31" type="ORF">WMY93_004628</name>
</gene>
<feature type="compositionally biased region" description="Basic and acidic residues" evidence="23">
    <location>
        <begin position="20"/>
        <end position="29"/>
    </location>
</feature>
<keyword evidence="9" id="KW-0158">Chromosome</keyword>
<evidence type="ECO:0000256" key="23">
    <source>
        <dbReference type="SAM" id="MobiDB-lite"/>
    </source>
</evidence>
<feature type="transmembrane region" description="Helical" evidence="24">
    <location>
        <begin position="1343"/>
        <end position="1361"/>
    </location>
</feature>
<dbReference type="InterPro" id="IPR005554">
    <property type="entry name" value="NOL6/Upt22"/>
</dbReference>
<dbReference type="Gene3D" id="3.30.70.3030">
    <property type="match status" value="1"/>
</dbReference>
<dbReference type="GO" id="GO:0034456">
    <property type="term" value="C:UTP-C complex"/>
    <property type="evidence" value="ECO:0007669"/>
    <property type="project" value="TreeGrafter"/>
</dbReference>
<dbReference type="InterPro" id="IPR023271">
    <property type="entry name" value="Aquaporin-like"/>
</dbReference>
<feature type="transmembrane region" description="Helical" evidence="24">
    <location>
        <begin position="1401"/>
        <end position="1420"/>
    </location>
</feature>
<dbReference type="Pfam" id="PF03813">
    <property type="entry name" value="Nrap"/>
    <property type="match status" value="1"/>
</dbReference>
<dbReference type="InterPro" id="IPR035082">
    <property type="entry name" value="Nrap_D1"/>
</dbReference>
<keyword evidence="16" id="KW-0539">Nucleus</keyword>
<evidence type="ECO:0000259" key="26">
    <source>
        <dbReference type="Pfam" id="PF17403"/>
    </source>
</evidence>
<dbReference type="InterPro" id="IPR035369">
    <property type="entry name" value="Nrap_D4"/>
</dbReference>
<sequence length="1459" mass="163709">MKKKQKDIRDLNELITPVSTHHEKEDKTSTKAKRSAPDADDIDVCEEMKYHPVKMSRSDLYRPPTAEELKQLKEAESLFHCSLLKMQMEELLKEVFLSERKKMQINSFVQTIKSLLQSVPKTEKVEMTDLSWLIRDVKVPFLLVPQSTKGKFHMEPPSSVELIGSYPLGTCTKPHVMVDLAVIIPSVVLQEKDDLNQRYPRKRALYLAGLAQHLLASSEIGSLLYSCLHGNRLRPVLLIKPPGGESSNFSVRLHVCPPPGFFKPSRFHPQRNNIRTEWYTGIPHSEPNEPPTPHYNSTILGDLLPSAHLQFLIAIRSQCSAFADAVALLKVWLHQRELDKGSGCFNGFLASMLLAYLLTTHRISNSMTAYQLLRNTLNFLASTDLTVNGISLAKNADSTAPSLEEFHKAFQVVFVDPSGHLNLCADMTACTYKQLQHEASVSMEFWDNATVDGFQSLLMTPKPMIRTSDHVFQLCELVRLQSSCKKLSLLNELMDFSGNYIHASLPYILSLIQRGLGQRIMLLTHSRTPDPEWSVQKEAPKYKDQPHLSFGLLLKPELASSVLERGPPADSPKAAEFRQLWGSRSELRRFQDGAITEAVLWDGETMCQKRLVPKQIITHLLQLHANIPESSVRYVGAMVDDVIKTRREVPSTGEEDSLFVVQSFDDLSRKLWRLEGLPLAITSVQGSHPALRYTQVFPPQATKVDYSFFDKEKISRALLPKEGKPCPTYLTPVTVICHMEGSGKWPHDRLAICHIRAAFHIRLGELLKQHHNYTFRACSTHLDVWKDGLVFRIQIAYHREPQILRESISPNRMLVVRDTEEAQALEMTTIQKPLLTSMLHGIQQQHSCFGAVCRLSKRWLAAQLFSCEITDDTADLLVAWLFLQSAPFTSPGSPQVGFLRFLHLLASFDWRNNPLIVNLNNQLTVADYTEIKNNFMASRESLPVMFIATPKDKKKSLWTKQAPSVQMLQRVIIVAAESLKLLERQLMCSVETQDVRVVMRPPLEAYDVLIYLNPKHVPLLSQAVDASAVTFTRGTTESFGELALFFCDPFGGTVIAVLWKPKAFTPLPFKTSQMSARTVEVNGEDVKTVPNIEAILEDFKIMGNGLVKSIEARTERAVWILPVQQPHTNFIHPSIHQPANHPALGSFYLRKDNSMGVQKVYLEKLSCFFQIRNLLLRQALAECLGTLILVMFGTGAVAQLVLSGGTHGMFLTVNFAFGFAATLGILVCGQISGGHLNPAVTFALCLLGRERWRKFPMFFLFQTIGAFFGASIIFAMYYDALWDFPGCFNMTGSSATAGIFATYPGKHLTILNGFFDQVIGTAALIVCILAIVDPFNNPIPQGLEAFTVGFVVLVIGLSMGFNSGYAVNPARDLGPRIFSAMAGWGGEVFTFRNGWFLVPTFAPFIGTIIGVMVYQLLVGFHVEGEVRDRKAAEQENERVRLTNITTNNDHSKDSTKEMY</sequence>
<dbReference type="InterPro" id="IPR035370">
    <property type="entry name" value="Nrap_D5"/>
</dbReference>
<dbReference type="GO" id="GO:0005886">
    <property type="term" value="C:plasma membrane"/>
    <property type="evidence" value="ECO:0007669"/>
    <property type="project" value="UniProtKB-SubCell"/>
</dbReference>
<keyword evidence="15 24" id="KW-0472">Membrane</keyword>
<evidence type="ECO:0000256" key="8">
    <source>
        <dbReference type="ARBA" id="ARBA00022448"/>
    </source>
</evidence>
<evidence type="ECO:0000256" key="19">
    <source>
        <dbReference type="ARBA" id="ARBA00035000"/>
    </source>
</evidence>
<evidence type="ECO:0000256" key="9">
    <source>
        <dbReference type="ARBA" id="ARBA00022454"/>
    </source>
</evidence>
<feature type="domain" description="Nrap protein" evidence="27">
    <location>
        <begin position="466"/>
        <end position="625"/>
    </location>
</feature>
<comment type="similarity">
    <text evidence="4">Belongs to the MIP/aquaporin (TC 1.A.8) family.</text>
</comment>
<feature type="region of interest" description="Disordered" evidence="23">
    <location>
        <begin position="1"/>
        <end position="40"/>
    </location>
</feature>
<keyword evidence="8" id="KW-0813">Transport</keyword>
<evidence type="ECO:0000256" key="6">
    <source>
        <dbReference type="ARBA" id="ARBA00016437"/>
    </source>
</evidence>
<evidence type="ECO:0000256" key="12">
    <source>
        <dbReference type="ARBA" id="ARBA00022737"/>
    </source>
</evidence>
<evidence type="ECO:0000256" key="22">
    <source>
        <dbReference type="ARBA" id="ARBA00049716"/>
    </source>
</evidence>
<dbReference type="Gene3D" id="1.10.1410.10">
    <property type="match status" value="2"/>
</dbReference>
<evidence type="ECO:0000259" key="27">
    <source>
        <dbReference type="Pfam" id="PF17404"/>
    </source>
</evidence>
<comment type="catalytic activity">
    <reaction evidence="18">
        <text>H2O(in) = H2O(out)</text>
        <dbReference type="Rhea" id="RHEA:29667"/>
        <dbReference type="ChEBI" id="CHEBI:15377"/>
    </reaction>
</comment>
<evidence type="ECO:0000256" key="21">
    <source>
        <dbReference type="ARBA" id="ARBA00049592"/>
    </source>
</evidence>
<dbReference type="InterPro" id="IPR023275">
    <property type="entry name" value="Aquaporin_3"/>
</dbReference>
<protein>
    <recommendedName>
        <fullName evidence="7">Aquaporin-3</fullName>
    </recommendedName>
    <alternativeName>
        <fullName evidence="17">Aquaglyceroporin-3</fullName>
    </alternativeName>
    <alternativeName>
        <fullName evidence="6">Nucleolar protein 6</fullName>
    </alternativeName>
</protein>
<reference evidence="32" key="1">
    <citation type="submission" date="2024-04" db="EMBL/GenBank/DDBJ databases">
        <title>Salinicola lusitanus LLJ914,a marine bacterium isolated from the Okinawa Trough.</title>
        <authorList>
            <person name="Li J."/>
        </authorList>
    </citation>
    <scope>NUCLEOTIDE SEQUENCE [LARGE SCALE GENOMIC DNA]</scope>
</reference>
<dbReference type="Pfam" id="PF17403">
    <property type="entry name" value="Nrap_D2"/>
    <property type="match status" value="1"/>
</dbReference>
<dbReference type="GO" id="GO:0005694">
    <property type="term" value="C:chromosome"/>
    <property type="evidence" value="ECO:0007669"/>
    <property type="project" value="UniProtKB-SubCell"/>
</dbReference>
<comment type="similarity">
    <text evidence="5">Belongs to the NRAP family.</text>
</comment>
<dbReference type="GO" id="GO:0032040">
    <property type="term" value="C:small-subunit processome"/>
    <property type="evidence" value="ECO:0007669"/>
    <property type="project" value="TreeGrafter"/>
</dbReference>
<dbReference type="FunFam" id="1.10.1410.10:FF:000005">
    <property type="entry name" value="Nucleolar protein 6"/>
    <property type="match status" value="1"/>
</dbReference>
<comment type="function">
    <text evidence="21">Aquaglyceroporins form homotetrameric transmembrane channels, with each monomer independently mediating glycerol and water transport across the plasma membrane along their osmotic gradient. Could also be permeable to urea. Also participates in cell permeability to H2O2 and H2O2-mediated signaling. In skin, transports glycerol to the epidermis and stratum corneum, where it maintains hydration, elasticity, and supports lipid biosynthesis for barrier repair. In kidney, contributes to the reabsorption of water, helping the body maintain proper fluid balance.</text>
</comment>
<evidence type="ECO:0000256" key="17">
    <source>
        <dbReference type="ARBA" id="ARBA00033020"/>
    </source>
</evidence>
<comment type="catalytic activity">
    <reaction evidence="20">
        <text>glycerol(in) = glycerol(out)</text>
        <dbReference type="Rhea" id="RHEA:29675"/>
        <dbReference type="ChEBI" id="CHEBI:17754"/>
    </reaction>
</comment>
<dbReference type="InterPro" id="IPR000425">
    <property type="entry name" value="MIP"/>
</dbReference>
<feature type="domain" description="Nrap protein" evidence="29">
    <location>
        <begin position="846"/>
        <end position="1001"/>
    </location>
</feature>
<feature type="transmembrane region" description="Helical" evidence="24">
    <location>
        <begin position="1257"/>
        <end position="1278"/>
    </location>
</feature>
<feature type="domain" description="Nrap protein" evidence="25">
    <location>
        <begin position="178"/>
        <end position="315"/>
    </location>
</feature>
<dbReference type="PANTHER" id="PTHR17972">
    <property type="entry name" value="NUCLEOLAR RNA-ASSOCIATED PROTEIN"/>
    <property type="match status" value="1"/>
</dbReference>
<feature type="domain" description="Nrap protein" evidence="26">
    <location>
        <begin position="321"/>
        <end position="460"/>
    </location>
</feature>
<keyword evidence="11 24" id="KW-0812">Transmembrane</keyword>
<dbReference type="NCBIfam" id="TIGR00861">
    <property type="entry name" value="MIP"/>
    <property type="match status" value="1"/>
</dbReference>
<evidence type="ECO:0000256" key="18">
    <source>
        <dbReference type="ARBA" id="ARBA00034651"/>
    </source>
</evidence>
<dbReference type="GO" id="GO:0015267">
    <property type="term" value="F:channel activity"/>
    <property type="evidence" value="ECO:0007669"/>
    <property type="project" value="InterPro"/>
</dbReference>
<dbReference type="Proteomes" id="UP001460270">
    <property type="component" value="Unassembled WGS sequence"/>
</dbReference>
<dbReference type="Pfam" id="PF00230">
    <property type="entry name" value="MIP"/>
    <property type="match status" value="1"/>
</dbReference>
<evidence type="ECO:0000256" key="15">
    <source>
        <dbReference type="ARBA" id="ARBA00023136"/>
    </source>
</evidence>
<name>A0AAW0PQ83_9GOBI</name>
<evidence type="ECO:0000256" key="16">
    <source>
        <dbReference type="ARBA" id="ARBA00023242"/>
    </source>
</evidence>
<feature type="transmembrane region" description="Helical" evidence="24">
    <location>
        <begin position="1042"/>
        <end position="1059"/>
    </location>
</feature>
<evidence type="ECO:0000256" key="3">
    <source>
        <dbReference type="ARBA" id="ARBA00004651"/>
    </source>
</evidence>
<evidence type="ECO:0000256" key="1">
    <source>
        <dbReference type="ARBA" id="ARBA00004286"/>
    </source>
</evidence>
<accession>A0AAW0PQ83</accession>
<dbReference type="PROSITE" id="PS00221">
    <property type="entry name" value="MIP"/>
    <property type="match status" value="1"/>
</dbReference>
<comment type="subunit">
    <text evidence="22">Homotetramer; each monomer provides an independent glycerol/water pore. Could also exist in other oligomeric states.</text>
</comment>
<dbReference type="GO" id="GO:0032545">
    <property type="term" value="C:CURI complex"/>
    <property type="evidence" value="ECO:0007669"/>
    <property type="project" value="TreeGrafter"/>
</dbReference>
<evidence type="ECO:0000259" key="29">
    <source>
        <dbReference type="Pfam" id="PF17406"/>
    </source>
</evidence>
<dbReference type="GO" id="GO:0006364">
    <property type="term" value="P:rRNA processing"/>
    <property type="evidence" value="ECO:0007669"/>
    <property type="project" value="TreeGrafter"/>
</dbReference>
<organism evidence="31 32">
    <name type="scientific">Mugilogobius chulae</name>
    <name type="common">yellowstripe goby</name>
    <dbReference type="NCBI Taxonomy" id="88201"/>
    <lineage>
        <taxon>Eukaryota</taxon>
        <taxon>Metazoa</taxon>
        <taxon>Chordata</taxon>
        <taxon>Craniata</taxon>
        <taxon>Vertebrata</taxon>
        <taxon>Euteleostomi</taxon>
        <taxon>Actinopterygii</taxon>
        <taxon>Neopterygii</taxon>
        <taxon>Teleostei</taxon>
        <taxon>Neoteleostei</taxon>
        <taxon>Acanthomorphata</taxon>
        <taxon>Gobiaria</taxon>
        <taxon>Gobiiformes</taxon>
        <taxon>Gobioidei</taxon>
        <taxon>Gobiidae</taxon>
        <taxon>Gobionellinae</taxon>
        <taxon>Mugilogobius</taxon>
    </lineage>
</organism>
<evidence type="ECO:0000256" key="14">
    <source>
        <dbReference type="ARBA" id="ARBA00022989"/>
    </source>
</evidence>
<comment type="subcellular location">
    <subcellularLocation>
        <location evidence="3">Cell membrane</location>
        <topology evidence="3">Multi-pass membrane protein</topology>
    </subcellularLocation>
    <subcellularLocation>
        <location evidence="1">Chromosome</location>
    </subcellularLocation>
    <subcellularLocation>
        <location evidence="2">Nucleus</location>
        <location evidence="2">Nucleolus</location>
    </subcellularLocation>
</comment>
<evidence type="ECO:0000256" key="13">
    <source>
        <dbReference type="ARBA" id="ARBA00022884"/>
    </source>
</evidence>
<evidence type="ECO:0000259" key="28">
    <source>
        <dbReference type="Pfam" id="PF17405"/>
    </source>
</evidence>
<dbReference type="GO" id="GO:0003723">
    <property type="term" value="F:RNA binding"/>
    <property type="evidence" value="ECO:0007669"/>
    <property type="project" value="UniProtKB-KW"/>
</dbReference>
<keyword evidence="32" id="KW-1185">Reference proteome</keyword>
<dbReference type="GO" id="GO:0006409">
    <property type="term" value="P:tRNA export from nucleus"/>
    <property type="evidence" value="ECO:0007669"/>
    <property type="project" value="TreeGrafter"/>
</dbReference>
<evidence type="ECO:0000256" key="11">
    <source>
        <dbReference type="ARBA" id="ARBA00022692"/>
    </source>
</evidence>
<feature type="transmembrane region" description="Helical" evidence="24">
    <location>
        <begin position="1179"/>
        <end position="1202"/>
    </location>
</feature>
<evidence type="ECO:0000256" key="10">
    <source>
        <dbReference type="ARBA" id="ARBA00022475"/>
    </source>
</evidence>
<evidence type="ECO:0000256" key="20">
    <source>
        <dbReference type="ARBA" id="ARBA00049405"/>
    </source>
</evidence>
<dbReference type="InterPro" id="IPR035371">
    <property type="entry name" value="Nrap_D6"/>
</dbReference>
<evidence type="ECO:0000256" key="5">
    <source>
        <dbReference type="ARBA" id="ARBA00006674"/>
    </source>
</evidence>
<feature type="transmembrane region" description="Helical" evidence="24">
    <location>
        <begin position="1310"/>
        <end position="1331"/>
    </location>
</feature>
<feature type="transmembrane region" description="Helical" evidence="24">
    <location>
        <begin position="1208"/>
        <end position="1228"/>
    </location>
</feature>
<evidence type="ECO:0000313" key="32">
    <source>
        <dbReference type="Proteomes" id="UP001460270"/>
    </source>
</evidence>
<dbReference type="Pfam" id="PF17407">
    <property type="entry name" value="Nrap_D6"/>
    <property type="match status" value="1"/>
</dbReference>
<dbReference type="FunFam" id="1.10.1410.10:FF:000006">
    <property type="entry name" value="Nucleolar protein 6"/>
    <property type="match status" value="1"/>
</dbReference>
<dbReference type="InterPro" id="IPR035367">
    <property type="entry name" value="Nrap_D2"/>
</dbReference>
<dbReference type="Gene3D" id="1.20.1080.10">
    <property type="entry name" value="Glycerol uptake facilitator protein"/>
    <property type="match status" value="1"/>
</dbReference>
<dbReference type="Pfam" id="PF17406">
    <property type="entry name" value="Nrap_D5"/>
    <property type="match status" value="1"/>
</dbReference>
<dbReference type="EMBL" id="JBBPFD010000003">
    <property type="protein sequence ID" value="KAK7933732.1"/>
    <property type="molecule type" value="Genomic_DNA"/>
</dbReference>
<dbReference type="PRINTS" id="PR00783">
    <property type="entry name" value="MINTRINSICP"/>
</dbReference>
<evidence type="ECO:0000256" key="4">
    <source>
        <dbReference type="ARBA" id="ARBA00006175"/>
    </source>
</evidence>
<comment type="caution">
    <text evidence="31">The sequence shown here is derived from an EMBL/GenBank/DDBJ whole genome shotgun (WGS) entry which is preliminary data.</text>
</comment>
<dbReference type="FunFam" id="1.20.1080.10:FF:000005">
    <property type="entry name" value="Aquaporin 3"/>
    <property type="match status" value="1"/>
</dbReference>
<feature type="domain" description="Nrap protein" evidence="28">
    <location>
        <begin position="640"/>
        <end position="844"/>
    </location>
</feature>
<keyword evidence="13" id="KW-0694">RNA-binding</keyword>
<dbReference type="CDD" id="cd00333">
    <property type="entry name" value="MIP"/>
    <property type="match status" value="1"/>
</dbReference>
<feature type="domain" description="Nrap protein" evidence="30">
    <location>
        <begin position="1003"/>
        <end position="1110"/>
    </location>
</feature>
<evidence type="ECO:0000256" key="2">
    <source>
        <dbReference type="ARBA" id="ARBA00004604"/>
    </source>
</evidence>
<evidence type="ECO:0000256" key="7">
    <source>
        <dbReference type="ARBA" id="ARBA00020971"/>
    </source>
</evidence>
<dbReference type="Pfam" id="PF17405">
    <property type="entry name" value="Nrap_D4"/>
    <property type="match status" value="1"/>
</dbReference>
<evidence type="ECO:0000313" key="31">
    <source>
        <dbReference type="EMBL" id="KAK7933732.1"/>
    </source>
</evidence>
<keyword evidence="10" id="KW-1003">Cell membrane</keyword>
<dbReference type="InterPro" id="IPR035368">
    <property type="entry name" value="Nrap_D3"/>
</dbReference>
<dbReference type="PRINTS" id="PR02015">
    <property type="entry name" value="AQUAPORIN3"/>
</dbReference>
<dbReference type="InterPro" id="IPR022357">
    <property type="entry name" value="MIP_CS"/>
</dbReference>
<evidence type="ECO:0000256" key="24">
    <source>
        <dbReference type="SAM" id="Phobius"/>
    </source>
</evidence>
<dbReference type="SUPFAM" id="SSF81338">
    <property type="entry name" value="Aquaporin-like"/>
    <property type="match status" value="1"/>
</dbReference>
<keyword evidence="14 24" id="KW-1133">Transmembrane helix</keyword>
<evidence type="ECO:0000259" key="30">
    <source>
        <dbReference type="Pfam" id="PF17407"/>
    </source>
</evidence>
<dbReference type="PANTHER" id="PTHR17972:SF0">
    <property type="entry name" value="NUCLEOLAR PROTEIN 6"/>
    <property type="match status" value="1"/>
</dbReference>
<keyword evidence="12" id="KW-0677">Repeat</keyword>
<evidence type="ECO:0000259" key="25">
    <source>
        <dbReference type="Pfam" id="PF03813"/>
    </source>
</evidence>
<comment type="function">
    <text evidence="19">Part of the small subunit (SSU) processome, first precursor of the small eukaryotic ribosomal subunit. During the assembly of the SSU processome in the nucleolus, many ribosome biogenesis factors, an RNA chaperone and ribosomal proteins associate with the nascent pre-rRNA and work in concert to generate RNA folding, modifications, rearrangements and cleavage as well as targeted degradation of pre-ribosomal RNA by the RNA exosome.</text>
</comment>
<dbReference type="Pfam" id="PF17404">
    <property type="entry name" value="Nrap_D3"/>
    <property type="match status" value="1"/>
</dbReference>
<proteinExistence type="inferred from homology"/>